<evidence type="ECO:0000313" key="2">
    <source>
        <dbReference type="Proteomes" id="UP000606786"/>
    </source>
</evidence>
<sequence>MRRSNTSGANEQTVPCRFQHHFGEWLSEIAKYISLLLGVSGVSLHAIQSNVKRSKSAAQPKSITRQNVTGTNATRYALYNNEVQPVAKTCVNTEPVVLVSLDNSYLGITKKTVHAGPNQSIAIDTQLGWVVYGPLNRSQVIQPRVLHVRDSHSLKEFHKLVQEFGVRSSSLVLDSVDNRLVRKVMEDTTKRSPENMKWYYYGEVMLLSV</sequence>
<gene>
    <name evidence="1" type="ORF">CCAP1982_LOCUS9588</name>
</gene>
<protein>
    <submittedName>
        <fullName evidence="1">(Mediterranean fruit fly) hypothetical protein</fullName>
    </submittedName>
</protein>
<dbReference type="AlphaFoldDB" id="A0A811UTQ4"/>
<accession>A0A811UTQ4</accession>
<evidence type="ECO:0000313" key="1">
    <source>
        <dbReference type="EMBL" id="CAD7001116.1"/>
    </source>
</evidence>
<organism evidence="1 2">
    <name type="scientific">Ceratitis capitata</name>
    <name type="common">Mediterranean fruit fly</name>
    <name type="synonym">Tephritis capitata</name>
    <dbReference type="NCBI Taxonomy" id="7213"/>
    <lineage>
        <taxon>Eukaryota</taxon>
        <taxon>Metazoa</taxon>
        <taxon>Ecdysozoa</taxon>
        <taxon>Arthropoda</taxon>
        <taxon>Hexapoda</taxon>
        <taxon>Insecta</taxon>
        <taxon>Pterygota</taxon>
        <taxon>Neoptera</taxon>
        <taxon>Endopterygota</taxon>
        <taxon>Diptera</taxon>
        <taxon>Brachycera</taxon>
        <taxon>Muscomorpha</taxon>
        <taxon>Tephritoidea</taxon>
        <taxon>Tephritidae</taxon>
        <taxon>Ceratitis</taxon>
        <taxon>Ceratitis</taxon>
    </lineage>
</organism>
<dbReference type="EMBL" id="CAJHJT010000023">
    <property type="protein sequence ID" value="CAD7001116.1"/>
    <property type="molecule type" value="Genomic_DNA"/>
</dbReference>
<keyword evidence="2" id="KW-1185">Reference proteome</keyword>
<name>A0A811UTQ4_CERCA</name>
<comment type="caution">
    <text evidence="1">The sequence shown here is derived from an EMBL/GenBank/DDBJ whole genome shotgun (WGS) entry which is preliminary data.</text>
</comment>
<proteinExistence type="predicted"/>
<reference evidence="1" key="1">
    <citation type="submission" date="2020-11" db="EMBL/GenBank/DDBJ databases">
        <authorList>
            <person name="Whitehead M."/>
        </authorList>
    </citation>
    <scope>NUCLEOTIDE SEQUENCE</scope>
    <source>
        <strain evidence="1">EGII</strain>
    </source>
</reference>
<dbReference type="Proteomes" id="UP000606786">
    <property type="component" value="Unassembled WGS sequence"/>
</dbReference>